<reference evidence="2 3" key="1">
    <citation type="journal article" date="2008" name="PLoS Genet.">
        <title>Genomic islands in the pathogenic filamentous fungus Aspergillus fumigatus.</title>
        <authorList>
            <person name="Fedorova N.D."/>
            <person name="Khaldi N."/>
            <person name="Joardar V.S."/>
            <person name="Maiti R."/>
            <person name="Amedeo P."/>
            <person name="Anderson M.J."/>
            <person name="Crabtree J."/>
            <person name="Silva J.C."/>
            <person name="Badger J.H."/>
            <person name="Albarraq A."/>
            <person name="Angiuoli S."/>
            <person name="Bussey H."/>
            <person name="Bowyer P."/>
            <person name="Cotty P.J."/>
            <person name="Dyer P.S."/>
            <person name="Egan A."/>
            <person name="Galens K."/>
            <person name="Fraser-Liggett C.M."/>
            <person name="Haas B.J."/>
            <person name="Inman J.M."/>
            <person name="Kent R."/>
            <person name="Lemieux S."/>
            <person name="Malavazi I."/>
            <person name="Orvis J."/>
            <person name="Roemer T."/>
            <person name="Ronning C.M."/>
            <person name="Sundaram J.P."/>
            <person name="Sutton G."/>
            <person name="Turner G."/>
            <person name="Venter J.C."/>
            <person name="White O.R."/>
            <person name="Whitty B.R."/>
            <person name="Youngman P."/>
            <person name="Wolfe K.H."/>
            <person name="Goldman G.H."/>
            <person name="Wortman J.R."/>
            <person name="Jiang B."/>
            <person name="Denning D.W."/>
            <person name="Nierman W.C."/>
        </authorList>
    </citation>
    <scope>NUCLEOTIDE SEQUENCE [LARGE SCALE GENOMIC DNA]</scope>
    <source>
        <strain evidence="3">CBS 144.89 / FGSC A1163 / CEA10</strain>
    </source>
</reference>
<proteinExistence type="predicted"/>
<evidence type="ECO:0000313" key="3">
    <source>
        <dbReference type="Proteomes" id="UP000001699"/>
    </source>
</evidence>
<protein>
    <submittedName>
        <fullName evidence="2">Uncharacterized protein</fullName>
    </submittedName>
</protein>
<dbReference type="Proteomes" id="UP000001699">
    <property type="component" value="Unassembled WGS sequence"/>
</dbReference>
<dbReference type="VEuPathDB" id="FungiDB:AFUB_002690"/>
<sequence length="140" mass="15662">MTWDHEADAKVRLSLTRSINTNADRNSFSSESSPPVTSSSTTKTLPNIWDPVSTHINQITTSTIKKQNFAESNVSERILGLAALPTGIPLLFLLRRNANAAAQRRTPTVMAQRRTRPALRKLRRLRKRRTDLLSTALELG</sequence>
<dbReference type="AlphaFoldDB" id="B0XRJ5"/>
<gene>
    <name evidence="2" type="ORF">AFUB_002690</name>
</gene>
<feature type="region of interest" description="Disordered" evidence="1">
    <location>
        <begin position="23"/>
        <end position="47"/>
    </location>
</feature>
<evidence type="ECO:0000256" key="1">
    <source>
        <dbReference type="SAM" id="MobiDB-lite"/>
    </source>
</evidence>
<keyword evidence="3" id="KW-1185">Reference proteome</keyword>
<name>B0XRJ5_ASPFC</name>
<dbReference type="HOGENOM" id="CLU_1834713_0_0_1"/>
<dbReference type="EMBL" id="DS499594">
    <property type="protein sequence ID" value="EDP55574.1"/>
    <property type="molecule type" value="Genomic_DNA"/>
</dbReference>
<organism evidence="2 3">
    <name type="scientific">Aspergillus fumigatus (strain CBS 144.89 / FGSC A1163 / CEA10)</name>
    <name type="common">Neosartorya fumigata</name>
    <dbReference type="NCBI Taxonomy" id="451804"/>
    <lineage>
        <taxon>Eukaryota</taxon>
        <taxon>Fungi</taxon>
        <taxon>Dikarya</taxon>
        <taxon>Ascomycota</taxon>
        <taxon>Pezizomycotina</taxon>
        <taxon>Eurotiomycetes</taxon>
        <taxon>Eurotiomycetidae</taxon>
        <taxon>Eurotiales</taxon>
        <taxon>Aspergillaceae</taxon>
        <taxon>Aspergillus</taxon>
        <taxon>Aspergillus subgen. Fumigati</taxon>
    </lineage>
</organism>
<accession>B0XRJ5</accession>
<feature type="compositionally biased region" description="Low complexity" evidence="1">
    <location>
        <begin position="27"/>
        <end position="46"/>
    </location>
</feature>
<evidence type="ECO:0000313" key="2">
    <source>
        <dbReference type="EMBL" id="EDP55574.1"/>
    </source>
</evidence>